<organism evidence="2 3">
    <name type="scientific">Linum trigynum</name>
    <dbReference type="NCBI Taxonomy" id="586398"/>
    <lineage>
        <taxon>Eukaryota</taxon>
        <taxon>Viridiplantae</taxon>
        <taxon>Streptophyta</taxon>
        <taxon>Embryophyta</taxon>
        <taxon>Tracheophyta</taxon>
        <taxon>Spermatophyta</taxon>
        <taxon>Magnoliopsida</taxon>
        <taxon>eudicotyledons</taxon>
        <taxon>Gunneridae</taxon>
        <taxon>Pentapetalae</taxon>
        <taxon>rosids</taxon>
        <taxon>fabids</taxon>
        <taxon>Malpighiales</taxon>
        <taxon>Linaceae</taxon>
        <taxon>Linum</taxon>
    </lineage>
</organism>
<dbReference type="AlphaFoldDB" id="A0AAV2CU08"/>
<keyword evidence="3" id="KW-1185">Reference proteome</keyword>
<protein>
    <submittedName>
        <fullName evidence="2">Uncharacterized protein</fullName>
    </submittedName>
</protein>
<dbReference type="Proteomes" id="UP001497516">
    <property type="component" value="Chromosome 10"/>
</dbReference>
<evidence type="ECO:0000313" key="3">
    <source>
        <dbReference type="Proteomes" id="UP001497516"/>
    </source>
</evidence>
<feature type="region of interest" description="Disordered" evidence="1">
    <location>
        <begin position="1"/>
        <end position="33"/>
    </location>
</feature>
<evidence type="ECO:0000256" key="1">
    <source>
        <dbReference type="SAM" id="MobiDB-lite"/>
    </source>
</evidence>
<name>A0AAV2CU08_9ROSI</name>
<reference evidence="2 3" key="1">
    <citation type="submission" date="2024-04" db="EMBL/GenBank/DDBJ databases">
        <authorList>
            <person name="Fracassetti M."/>
        </authorList>
    </citation>
    <scope>NUCLEOTIDE SEQUENCE [LARGE SCALE GENOMIC DNA]</scope>
</reference>
<sequence length="429" mass="48522">MHSTYRRRRYQSDRPAQSTSPLTRRRQVGSVKSGTMLRWGQANPVQLPTYLPQRYPSPPPAQATIPNYSGDTEENWWHAAVLFRHMGCLLLCLVDADEKKVVWTERLSCADGTGFVSLGSKLYAFGPGRSYYVCDLGGGVRRNLYKFHKAGELCSAKPYPIVIPYANSKIFIIGTGSPYELMEEVDPHLWEVLDVHANVTRPVSGKLPFYEKNARGSGGTFSRGYTVVGNTAYVSVFAYSDGTNTNPPYCLDMVTESWYPHEQKPEFNYVFNPYDNWQTLGEVCKTKLFKVELSSSSSCSERPLLCIKVLDLRISKPGGPEKVDSHGFQPLEVLNDKMNAVEYRYFKEASVLPLNNVHGDLFCLFFLYYDMKMSLTLQLYNFRLLINESPLYGCKIMSTTLYQDFAPKGCHPKLLMTSGGYMICNNGIL</sequence>
<accession>A0AAV2CU08</accession>
<gene>
    <name evidence="2" type="ORF">LTRI10_LOCUS7041</name>
</gene>
<proteinExistence type="predicted"/>
<evidence type="ECO:0000313" key="2">
    <source>
        <dbReference type="EMBL" id="CAL1359564.1"/>
    </source>
</evidence>
<dbReference type="EMBL" id="OZ034814">
    <property type="protein sequence ID" value="CAL1359564.1"/>
    <property type="molecule type" value="Genomic_DNA"/>
</dbReference>